<evidence type="ECO:0000256" key="6">
    <source>
        <dbReference type="SAM" id="MobiDB-lite"/>
    </source>
</evidence>
<dbReference type="Gene3D" id="1.20.1070.10">
    <property type="entry name" value="Rhodopsin 7-helix transmembrane proteins"/>
    <property type="match status" value="1"/>
</dbReference>
<sequence length="366" mass="38755">MDAMLAARNAALSHNGPQLGDDVLSTGGSSWLWAVTAIFLVSFIAVAVLSMRPFHNEKIFHYLFSIALLVGTITYFAQASGLAYEVVTQANQTGRALTRQIYWAKYVHWVVSFPVVVIALGLASGVSWATIFFNVALTWVWIISFLVAAFTQTNYKWGFFVLGLLAWLYLIVNAFVLDGRRGASRVGISGHHTMFSGAVAFLWFMYVLGWGLTDGGNRISVTGSMIWFGILDILFVPGLAIGFLILSRRWDYNTLNLNFTQYGRVARGGNFPEKAAAVGVGAAATSGHGHHGHGHTGTATGAGATADPMVGGNTAGYNNGVAGGYDNTTTGPTHGGAGYNSGHGHGPTGTTGGVPVNNAAPGQQYV</sequence>
<dbReference type="PANTHER" id="PTHR28286">
    <property type="match status" value="1"/>
</dbReference>
<feature type="transmembrane region" description="Helical" evidence="7">
    <location>
        <begin position="189"/>
        <end position="213"/>
    </location>
</feature>
<reference evidence="8" key="1">
    <citation type="journal article" date="2021" name="Nat. Commun.">
        <title>Genetic determinants of endophytism in the Arabidopsis root mycobiome.</title>
        <authorList>
            <person name="Mesny F."/>
            <person name="Miyauchi S."/>
            <person name="Thiergart T."/>
            <person name="Pickel B."/>
            <person name="Atanasova L."/>
            <person name="Karlsson M."/>
            <person name="Huettel B."/>
            <person name="Barry K.W."/>
            <person name="Haridas S."/>
            <person name="Chen C."/>
            <person name="Bauer D."/>
            <person name="Andreopoulos W."/>
            <person name="Pangilinan J."/>
            <person name="LaButti K."/>
            <person name="Riley R."/>
            <person name="Lipzen A."/>
            <person name="Clum A."/>
            <person name="Drula E."/>
            <person name="Henrissat B."/>
            <person name="Kohler A."/>
            <person name="Grigoriev I.V."/>
            <person name="Martin F.M."/>
            <person name="Hacquard S."/>
        </authorList>
    </citation>
    <scope>NUCLEOTIDE SEQUENCE</scope>
    <source>
        <strain evidence="8">MPI-CAGE-AT-0016</strain>
    </source>
</reference>
<dbReference type="EMBL" id="JAGPXD010000002">
    <property type="protein sequence ID" value="KAH7366845.1"/>
    <property type="molecule type" value="Genomic_DNA"/>
</dbReference>
<dbReference type="SMART" id="SM01021">
    <property type="entry name" value="Bac_rhodopsin"/>
    <property type="match status" value="1"/>
</dbReference>
<dbReference type="InterPro" id="IPR001425">
    <property type="entry name" value="Arc/bac/fun_rhodopsins"/>
</dbReference>
<feature type="transmembrane region" description="Helical" evidence="7">
    <location>
        <begin position="62"/>
        <end position="86"/>
    </location>
</feature>
<protein>
    <submittedName>
        <fullName evidence="8">FDD123 protein</fullName>
    </submittedName>
</protein>
<keyword evidence="3 7" id="KW-0812">Transmembrane</keyword>
<dbReference type="InterPro" id="IPR043476">
    <property type="entry name" value="Yro2-like_7TM"/>
</dbReference>
<evidence type="ECO:0000256" key="5">
    <source>
        <dbReference type="ARBA" id="ARBA00023136"/>
    </source>
</evidence>
<evidence type="ECO:0000256" key="2">
    <source>
        <dbReference type="ARBA" id="ARBA00008130"/>
    </source>
</evidence>
<feature type="transmembrane region" description="Helical" evidence="7">
    <location>
        <begin position="225"/>
        <end position="246"/>
    </location>
</feature>
<dbReference type="SUPFAM" id="SSF81321">
    <property type="entry name" value="Family A G protein-coupled receptor-like"/>
    <property type="match status" value="1"/>
</dbReference>
<comment type="caution">
    <text evidence="8">The sequence shown here is derived from an EMBL/GenBank/DDBJ whole genome shotgun (WGS) entry which is preliminary data.</text>
</comment>
<keyword evidence="5 7" id="KW-0472">Membrane</keyword>
<accession>A0A8K0TFY7</accession>
<feature type="compositionally biased region" description="Gly residues" evidence="6">
    <location>
        <begin position="333"/>
        <end position="352"/>
    </location>
</feature>
<comment type="subcellular location">
    <subcellularLocation>
        <location evidence="1">Membrane</location>
        <topology evidence="1">Multi-pass membrane protein</topology>
    </subcellularLocation>
</comment>
<gene>
    <name evidence="8" type="ORF">B0T11DRAFT_48206</name>
</gene>
<proteinExistence type="inferred from homology"/>
<dbReference type="Proteomes" id="UP000813385">
    <property type="component" value="Unassembled WGS sequence"/>
</dbReference>
<dbReference type="CDD" id="cd15239">
    <property type="entry name" value="7tm_YRO2_fungal-like"/>
    <property type="match status" value="1"/>
</dbReference>
<comment type="similarity">
    <text evidence="2">Belongs to the archaeal/bacterial/fungal opsin family.</text>
</comment>
<evidence type="ECO:0000313" key="8">
    <source>
        <dbReference type="EMBL" id="KAH7366845.1"/>
    </source>
</evidence>
<organism evidence="8 9">
    <name type="scientific">Plectosphaerella cucumerina</name>
    <dbReference type="NCBI Taxonomy" id="40658"/>
    <lineage>
        <taxon>Eukaryota</taxon>
        <taxon>Fungi</taxon>
        <taxon>Dikarya</taxon>
        <taxon>Ascomycota</taxon>
        <taxon>Pezizomycotina</taxon>
        <taxon>Sordariomycetes</taxon>
        <taxon>Hypocreomycetidae</taxon>
        <taxon>Glomerellales</taxon>
        <taxon>Plectosphaerellaceae</taxon>
        <taxon>Plectosphaerella</taxon>
    </lineage>
</organism>
<evidence type="ECO:0000256" key="4">
    <source>
        <dbReference type="ARBA" id="ARBA00022989"/>
    </source>
</evidence>
<feature type="transmembrane region" description="Helical" evidence="7">
    <location>
        <begin position="131"/>
        <end position="151"/>
    </location>
</feature>
<evidence type="ECO:0000256" key="1">
    <source>
        <dbReference type="ARBA" id="ARBA00004141"/>
    </source>
</evidence>
<evidence type="ECO:0000256" key="7">
    <source>
        <dbReference type="SAM" id="Phobius"/>
    </source>
</evidence>
<dbReference type="AlphaFoldDB" id="A0A8K0TFY7"/>
<name>A0A8K0TFY7_9PEZI</name>
<dbReference type="OrthoDB" id="536545at2759"/>
<evidence type="ECO:0000313" key="9">
    <source>
        <dbReference type="Proteomes" id="UP000813385"/>
    </source>
</evidence>
<evidence type="ECO:0000256" key="3">
    <source>
        <dbReference type="ARBA" id="ARBA00022692"/>
    </source>
</evidence>
<feature type="region of interest" description="Disordered" evidence="6">
    <location>
        <begin position="328"/>
        <end position="366"/>
    </location>
</feature>
<dbReference type="GO" id="GO:0005886">
    <property type="term" value="C:plasma membrane"/>
    <property type="evidence" value="ECO:0007669"/>
    <property type="project" value="TreeGrafter"/>
</dbReference>
<keyword evidence="9" id="KW-1185">Reference proteome</keyword>
<feature type="transmembrane region" description="Helical" evidence="7">
    <location>
        <begin position="106"/>
        <end position="124"/>
    </location>
</feature>
<dbReference type="PANTHER" id="PTHR28286:SF1">
    <property type="entry name" value="30 KDA HEAT SHOCK PROTEIN-RELATED"/>
    <property type="match status" value="1"/>
</dbReference>
<feature type="transmembrane region" description="Helical" evidence="7">
    <location>
        <begin position="31"/>
        <end position="50"/>
    </location>
</feature>
<feature type="transmembrane region" description="Helical" evidence="7">
    <location>
        <begin position="157"/>
        <end position="177"/>
    </location>
</feature>
<dbReference type="GO" id="GO:0005783">
    <property type="term" value="C:endoplasmic reticulum"/>
    <property type="evidence" value="ECO:0007669"/>
    <property type="project" value="TreeGrafter"/>
</dbReference>
<keyword evidence="4 7" id="KW-1133">Transmembrane helix</keyword>